<organism evidence="2 3">
    <name type="scientific">Actinomycetospora atypica</name>
    <dbReference type="NCBI Taxonomy" id="1290095"/>
    <lineage>
        <taxon>Bacteria</taxon>
        <taxon>Bacillati</taxon>
        <taxon>Actinomycetota</taxon>
        <taxon>Actinomycetes</taxon>
        <taxon>Pseudonocardiales</taxon>
        <taxon>Pseudonocardiaceae</taxon>
        <taxon>Actinomycetospora</taxon>
    </lineage>
</organism>
<evidence type="ECO:0000256" key="1">
    <source>
        <dbReference type="SAM" id="MobiDB-lite"/>
    </source>
</evidence>
<reference evidence="3" key="1">
    <citation type="journal article" date="2019" name="Int. J. Syst. Evol. Microbiol.">
        <title>The Global Catalogue of Microorganisms (GCM) 10K type strain sequencing project: providing services to taxonomists for standard genome sequencing and annotation.</title>
        <authorList>
            <consortium name="The Broad Institute Genomics Platform"/>
            <consortium name="The Broad Institute Genome Sequencing Center for Infectious Disease"/>
            <person name="Wu L."/>
            <person name="Ma J."/>
        </authorList>
    </citation>
    <scope>NUCLEOTIDE SEQUENCE [LARGE SCALE GENOMIC DNA]</scope>
    <source>
        <strain evidence="3">CGMCC 4.7093</strain>
    </source>
</reference>
<dbReference type="RefSeq" id="WP_378036910.1">
    <property type="nucleotide sequence ID" value="NZ_JBHSIV010000014.1"/>
</dbReference>
<feature type="region of interest" description="Disordered" evidence="1">
    <location>
        <begin position="1"/>
        <end position="31"/>
    </location>
</feature>
<dbReference type="EMBL" id="JBHSIV010000014">
    <property type="protein sequence ID" value="MFC5063564.1"/>
    <property type="molecule type" value="Genomic_DNA"/>
</dbReference>
<keyword evidence="3" id="KW-1185">Reference proteome</keyword>
<proteinExistence type="predicted"/>
<dbReference type="Pfam" id="PF13692">
    <property type="entry name" value="Glyco_trans_1_4"/>
    <property type="match status" value="1"/>
</dbReference>
<dbReference type="GO" id="GO:0016757">
    <property type="term" value="F:glycosyltransferase activity"/>
    <property type="evidence" value="ECO:0007669"/>
    <property type="project" value="UniProtKB-KW"/>
</dbReference>
<dbReference type="Gene3D" id="3.40.50.2000">
    <property type="entry name" value="Glycogen Phosphorylase B"/>
    <property type="match status" value="2"/>
</dbReference>
<dbReference type="EC" id="2.4.-.-" evidence="2"/>
<sequence>MRVRVELPEQSDVEAHAAAHERDESPDHTPYGLHRLAAPDVEVSFRRPLRSERAAWVARKVRNRLDGFEPVAEVLGARERRGADVVLCMDERTGFPAALVPGGPPVVSGLAWVRRPEQYSRTQRAVVGKALHGMAGIVAQSPGLVTDLVEGWGIDPHRVHPVRVGIDTDFFAVRPWSEAIRMVAGVGDDQFRDHPLLVEAVSRLTDVRLEIGTTMPGVEIPPELGVVHRRRMEGSVRAMYGRSSVVALALHPTMRGSGSTVVLEAAASGRPVVATRTPATEALVDPSRGLLVEPGDPDALADAIGTLLADPGRSRAMGEAARDWVVSHHTSTSMADDIRGVLREVVRG</sequence>
<gene>
    <name evidence="2" type="ORF">ACFPBZ_15185</name>
</gene>
<dbReference type="Proteomes" id="UP001595947">
    <property type="component" value="Unassembled WGS sequence"/>
</dbReference>
<dbReference type="CDD" id="cd03801">
    <property type="entry name" value="GT4_PimA-like"/>
    <property type="match status" value="1"/>
</dbReference>
<dbReference type="PANTHER" id="PTHR12526:SF590">
    <property type="entry name" value="ALPHA-MALTOSE-1-PHOSPHATE SYNTHASE"/>
    <property type="match status" value="1"/>
</dbReference>
<keyword evidence="2" id="KW-0328">Glycosyltransferase</keyword>
<accession>A0ABV9YN64</accession>
<name>A0ABV9YN64_9PSEU</name>
<evidence type="ECO:0000313" key="2">
    <source>
        <dbReference type="EMBL" id="MFC5063564.1"/>
    </source>
</evidence>
<protein>
    <submittedName>
        <fullName evidence="2">Glycosyltransferase family 4 protein</fullName>
        <ecNumber evidence="2">2.4.-.-</ecNumber>
    </submittedName>
</protein>
<feature type="compositionally biased region" description="Basic and acidic residues" evidence="1">
    <location>
        <begin position="1"/>
        <end position="27"/>
    </location>
</feature>
<keyword evidence="2" id="KW-0808">Transferase</keyword>
<dbReference type="PANTHER" id="PTHR12526">
    <property type="entry name" value="GLYCOSYLTRANSFERASE"/>
    <property type="match status" value="1"/>
</dbReference>
<evidence type="ECO:0000313" key="3">
    <source>
        <dbReference type="Proteomes" id="UP001595947"/>
    </source>
</evidence>
<comment type="caution">
    <text evidence="2">The sequence shown here is derived from an EMBL/GenBank/DDBJ whole genome shotgun (WGS) entry which is preliminary data.</text>
</comment>
<dbReference type="SUPFAM" id="SSF53756">
    <property type="entry name" value="UDP-Glycosyltransferase/glycogen phosphorylase"/>
    <property type="match status" value="1"/>
</dbReference>